<dbReference type="PANTHER" id="PTHR20961">
    <property type="entry name" value="GLYCOSYLTRANSFERASE"/>
    <property type="match status" value="1"/>
</dbReference>
<dbReference type="GO" id="GO:0000139">
    <property type="term" value="C:Golgi membrane"/>
    <property type="evidence" value="ECO:0007669"/>
    <property type="project" value="UniProtKB-SubCell"/>
</dbReference>
<dbReference type="EMBL" id="JACMSC010000022">
    <property type="protein sequence ID" value="KAG6468910.1"/>
    <property type="molecule type" value="Genomic_DNA"/>
</dbReference>
<evidence type="ECO:0000256" key="6">
    <source>
        <dbReference type="SAM" id="MobiDB-lite"/>
    </source>
</evidence>
<dbReference type="OrthoDB" id="529273at2759"/>
<dbReference type="InterPro" id="IPR007657">
    <property type="entry name" value="Glycosyltransferase_61"/>
</dbReference>
<evidence type="ECO:0000256" key="1">
    <source>
        <dbReference type="ARBA" id="ARBA00004323"/>
    </source>
</evidence>
<dbReference type="InterPro" id="IPR049625">
    <property type="entry name" value="Glyco_transf_61_cat"/>
</dbReference>
<evidence type="ECO:0000256" key="7">
    <source>
        <dbReference type="SAM" id="Phobius"/>
    </source>
</evidence>
<dbReference type="AlphaFoldDB" id="A0A8J5C7D8"/>
<keyword evidence="10" id="KW-1185">Reference proteome</keyword>
<evidence type="ECO:0000256" key="4">
    <source>
        <dbReference type="ARBA" id="ARBA00022679"/>
    </source>
</evidence>
<evidence type="ECO:0000256" key="3">
    <source>
        <dbReference type="ARBA" id="ARBA00022676"/>
    </source>
</evidence>
<evidence type="ECO:0000256" key="5">
    <source>
        <dbReference type="ARBA" id="ARBA00023180"/>
    </source>
</evidence>
<name>A0A8J5C7D8_ZINOF</name>
<evidence type="ECO:0000313" key="9">
    <source>
        <dbReference type="EMBL" id="KAG6468910.1"/>
    </source>
</evidence>
<evidence type="ECO:0000256" key="2">
    <source>
        <dbReference type="ARBA" id="ARBA00004881"/>
    </source>
</evidence>
<evidence type="ECO:0000259" key="8">
    <source>
        <dbReference type="Pfam" id="PF04577"/>
    </source>
</evidence>
<keyword evidence="7" id="KW-1133">Transmembrane helix</keyword>
<comment type="subcellular location">
    <subcellularLocation>
        <location evidence="1">Golgi apparatus membrane</location>
        <topology evidence="1">Single-pass type II membrane protein</topology>
    </subcellularLocation>
</comment>
<keyword evidence="7" id="KW-0812">Transmembrane</keyword>
<sequence length="522" mass="57809">MKEMKRLRFRPLAEPRSFGSGLIIGCILASMIYAIMYRSEEGIDHRSILTCKLPPSSSSDDAATANSSVEEGRSILSTNSDPANEEDKSAINSSFEEEKVLITGRNESVDEEEEGTKVKNDKQASAKASAVDHNQPEALPAKKPICDFSQYRLDICDLEGDIRVIGKNLSSVMLVASRDAPASSWEIKPYPRKYDRSAKAKVRSFNVTTLHASAAPNCDVRHSVPGVLFSTGGHCGNCFHDFADVLVPLFQTAGPLRRQVRFAISSLKGWWMMKYRPYLTQLSAFDVIDLDGDDRVHCFDRLTVGLRAKRDLMIDAEEAPDGHSIAGFVELTRSVYGLGRARVGPKNNPTKPRLLFIARGGTRKFANLDALTAAAEAVGFEAVAAEPDFMDVARFAHVVNSCDVLVGVHGAGLTNFLFLPTGAVVVQVVPLGKLDWIATNFYAEPAMGMNLEYIQYDITIAESTLLDAYPRDDKVFTDPESIHKEGWHRILEVYLRQQSVRLDVDRFRPVLEKAYGLVREKE</sequence>
<dbReference type="Proteomes" id="UP000734854">
    <property type="component" value="Unassembled WGS sequence"/>
</dbReference>
<feature type="domain" description="Glycosyltransferase 61 catalytic" evidence="8">
    <location>
        <begin position="342"/>
        <end position="426"/>
    </location>
</feature>
<protein>
    <recommendedName>
        <fullName evidence="8">Glycosyltransferase 61 catalytic domain-containing protein</fullName>
    </recommendedName>
</protein>
<organism evidence="9 10">
    <name type="scientific">Zingiber officinale</name>
    <name type="common">Ginger</name>
    <name type="synonym">Amomum zingiber</name>
    <dbReference type="NCBI Taxonomy" id="94328"/>
    <lineage>
        <taxon>Eukaryota</taxon>
        <taxon>Viridiplantae</taxon>
        <taxon>Streptophyta</taxon>
        <taxon>Embryophyta</taxon>
        <taxon>Tracheophyta</taxon>
        <taxon>Spermatophyta</taxon>
        <taxon>Magnoliopsida</taxon>
        <taxon>Liliopsida</taxon>
        <taxon>Zingiberales</taxon>
        <taxon>Zingiberaceae</taxon>
        <taxon>Zingiber</taxon>
    </lineage>
</organism>
<feature type="compositionally biased region" description="Basic and acidic residues" evidence="6">
    <location>
        <begin position="115"/>
        <end position="124"/>
    </location>
</feature>
<comment type="pathway">
    <text evidence="2">Glycan metabolism.</text>
</comment>
<keyword evidence="7" id="KW-0472">Membrane</keyword>
<dbReference type="PANTHER" id="PTHR20961:SF144">
    <property type="entry name" value="OS01G0119100 PROTEIN"/>
    <property type="match status" value="1"/>
</dbReference>
<feature type="region of interest" description="Disordered" evidence="6">
    <location>
        <begin position="54"/>
        <end position="134"/>
    </location>
</feature>
<gene>
    <name evidence="9" type="ORF">ZIOFF_073605</name>
</gene>
<evidence type="ECO:0000313" key="10">
    <source>
        <dbReference type="Proteomes" id="UP000734854"/>
    </source>
</evidence>
<keyword evidence="5" id="KW-0325">Glycoprotein</keyword>
<proteinExistence type="predicted"/>
<accession>A0A8J5C7D8</accession>
<feature type="compositionally biased region" description="Low complexity" evidence="6">
    <location>
        <begin position="56"/>
        <end position="68"/>
    </location>
</feature>
<comment type="caution">
    <text evidence="9">The sequence shown here is derived from an EMBL/GenBank/DDBJ whole genome shotgun (WGS) entry which is preliminary data.</text>
</comment>
<keyword evidence="4" id="KW-0808">Transferase</keyword>
<dbReference type="Pfam" id="PF04577">
    <property type="entry name" value="Glyco_transf_61"/>
    <property type="match status" value="1"/>
</dbReference>
<keyword evidence="3" id="KW-0328">Glycosyltransferase</keyword>
<feature type="transmembrane region" description="Helical" evidence="7">
    <location>
        <begin position="21"/>
        <end position="37"/>
    </location>
</feature>
<dbReference type="GO" id="GO:0016763">
    <property type="term" value="F:pentosyltransferase activity"/>
    <property type="evidence" value="ECO:0007669"/>
    <property type="project" value="UniProtKB-ARBA"/>
</dbReference>
<reference evidence="9 10" key="1">
    <citation type="submission" date="2020-08" db="EMBL/GenBank/DDBJ databases">
        <title>Plant Genome Project.</title>
        <authorList>
            <person name="Zhang R.-G."/>
        </authorList>
    </citation>
    <scope>NUCLEOTIDE SEQUENCE [LARGE SCALE GENOMIC DNA]</scope>
    <source>
        <tissue evidence="9">Rhizome</tissue>
    </source>
</reference>